<name>A0A5B7EHX2_PORTR</name>
<gene>
    <name evidence="1" type="ORF">E2C01_027113</name>
</gene>
<reference evidence="1 2" key="1">
    <citation type="submission" date="2019-05" db="EMBL/GenBank/DDBJ databases">
        <title>Another draft genome of Portunus trituberculatus and its Hox gene families provides insights of decapod evolution.</title>
        <authorList>
            <person name="Jeong J.-H."/>
            <person name="Song I."/>
            <person name="Kim S."/>
            <person name="Choi T."/>
            <person name="Kim D."/>
            <person name="Ryu S."/>
            <person name="Kim W."/>
        </authorList>
    </citation>
    <scope>NUCLEOTIDE SEQUENCE [LARGE SCALE GENOMIC DNA]</scope>
    <source>
        <tissue evidence="1">Muscle</tissue>
    </source>
</reference>
<dbReference type="EMBL" id="VSRR010002896">
    <property type="protein sequence ID" value="MPC33752.1"/>
    <property type="molecule type" value="Genomic_DNA"/>
</dbReference>
<evidence type="ECO:0000313" key="1">
    <source>
        <dbReference type="EMBL" id="MPC33752.1"/>
    </source>
</evidence>
<proteinExistence type="predicted"/>
<keyword evidence="2" id="KW-1185">Reference proteome</keyword>
<evidence type="ECO:0000313" key="2">
    <source>
        <dbReference type="Proteomes" id="UP000324222"/>
    </source>
</evidence>
<dbReference type="AlphaFoldDB" id="A0A5B7EHX2"/>
<organism evidence="1 2">
    <name type="scientific">Portunus trituberculatus</name>
    <name type="common">Swimming crab</name>
    <name type="synonym">Neptunus trituberculatus</name>
    <dbReference type="NCBI Taxonomy" id="210409"/>
    <lineage>
        <taxon>Eukaryota</taxon>
        <taxon>Metazoa</taxon>
        <taxon>Ecdysozoa</taxon>
        <taxon>Arthropoda</taxon>
        <taxon>Crustacea</taxon>
        <taxon>Multicrustacea</taxon>
        <taxon>Malacostraca</taxon>
        <taxon>Eumalacostraca</taxon>
        <taxon>Eucarida</taxon>
        <taxon>Decapoda</taxon>
        <taxon>Pleocyemata</taxon>
        <taxon>Brachyura</taxon>
        <taxon>Eubrachyura</taxon>
        <taxon>Portunoidea</taxon>
        <taxon>Portunidae</taxon>
        <taxon>Portuninae</taxon>
        <taxon>Portunus</taxon>
    </lineage>
</organism>
<comment type="caution">
    <text evidence="1">The sequence shown here is derived from an EMBL/GenBank/DDBJ whole genome shotgun (WGS) entry which is preliminary data.</text>
</comment>
<dbReference type="Proteomes" id="UP000324222">
    <property type="component" value="Unassembled WGS sequence"/>
</dbReference>
<protein>
    <submittedName>
        <fullName evidence="1">Uncharacterized protein</fullName>
    </submittedName>
</protein>
<sequence>MFGREHCGSKQSYGLSCKIAKGSAGASCMRIAHARQTASILRESTKRARWCIGAWAPAPPHSCCVQDAAPHRGGGAGWAGGVRGDVVMPRHVVGAVP</sequence>
<accession>A0A5B7EHX2</accession>